<sequence length="212" mass="24393">MITQIKDMVIWADNLTINDSLKDINLIVEKGDLICITGLSTEDKRDFIRVLGCFERPSKGKYVYDYENVNLAEYGRLDAIRAGKIGYVFSKPILFEDLNVIQNVTFWMKNICSHEKVQELGHNILKELEMEEKCMLSIEKLNKFEKVIVSFARAAINNPLLLIVDNIFSWLGPVDYGKAAELISKFTEKGITVIVFTDFTEYLPEVKKVIHY</sequence>
<evidence type="ECO:0000256" key="1">
    <source>
        <dbReference type="ARBA" id="ARBA00005417"/>
    </source>
</evidence>
<dbReference type="Pfam" id="PF00005">
    <property type="entry name" value="ABC_tran"/>
    <property type="match status" value="1"/>
</dbReference>
<keyword evidence="4" id="KW-0547">Nucleotide-binding</keyword>
<evidence type="ECO:0000259" key="3">
    <source>
        <dbReference type="PROSITE" id="PS50893"/>
    </source>
</evidence>
<gene>
    <name evidence="4" type="ORF">LJD61_15930</name>
</gene>
<feature type="domain" description="ABC transporter" evidence="3">
    <location>
        <begin position="3"/>
        <end position="212"/>
    </location>
</feature>
<keyword evidence="5" id="KW-1185">Reference proteome</keyword>
<dbReference type="RefSeq" id="WP_255228541.1">
    <property type="nucleotide sequence ID" value="NZ_JAJEKE010000017.1"/>
</dbReference>
<evidence type="ECO:0000256" key="2">
    <source>
        <dbReference type="ARBA" id="ARBA00022448"/>
    </source>
</evidence>
<dbReference type="SUPFAM" id="SSF52540">
    <property type="entry name" value="P-loop containing nucleoside triphosphate hydrolases"/>
    <property type="match status" value="1"/>
</dbReference>
<dbReference type="InterPro" id="IPR003439">
    <property type="entry name" value="ABC_transporter-like_ATP-bd"/>
</dbReference>
<dbReference type="Proteomes" id="UP001651880">
    <property type="component" value="Unassembled WGS sequence"/>
</dbReference>
<dbReference type="Gene3D" id="3.40.50.300">
    <property type="entry name" value="P-loop containing nucleotide triphosphate hydrolases"/>
    <property type="match status" value="1"/>
</dbReference>
<proteinExistence type="inferred from homology"/>
<accession>A0ABT1NIB7</accession>
<evidence type="ECO:0000313" key="4">
    <source>
        <dbReference type="EMBL" id="MCQ1531020.1"/>
    </source>
</evidence>
<dbReference type="PANTHER" id="PTHR43166:SF4">
    <property type="entry name" value="PHOSPHONATES IMPORT ATP-BINDING PROTEIN PHNC"/>
    <property type="match status" value="1"/>
</dbReference>
<dbReference type="PROSITE" id="PS50893">
    <property type="entry name" value="ABC_TRANSPORTER_2"/>
    <property type="match status" value="1"/>
</dbReference>
<organism evidence="4 5">
    <name type="scientific">Lutispora saccharofermentans</name>
    <dbReference type="NCBI Taxonomy" id="3024236"/>
    <lineage>
        <taxon>Bacteria</taxon>
        <taxon>Bacillati</taxon>
        <taxon>Bacillota</taxon>
        <taxon>Clostridia</taxon>
        <taxon>Lutisporales</taxon>
        <taxon>Lutisporaceae</taxon>
        <taxon>Lutispora</taxon>
    </lineage>
</organism>
<dbReference type="InterPro" id="IPR027417">
    <property type="entry name" value="P-loop_NTPase"/>
</dbReference>
<name>A0ABT1NIB7_9FIRM</name>
<dbReference type="EMBL" id="JAJEKE010000017">
    <property type="protein sequence ID" value="MCQ1531020.1"/>
    <property type="molecule type" value="Genomic_DNA"/>
</dbReference>
<protein>
    <submittedName>
        <fullName evidence="4">ATP-binding cassette domain-containing protein</fullName>
    </submittedName>
</protein>
<dbReference type="PANTHER" id="PTHR43166">
    <property type="entry name" value="AMINO ACID IMPORT ATP-BINDING PROTEIN"/>
    <property type="match status" value="1"/>
</dbReference>
<comment type="caution">
    <text evidence="4">The sequence shown here is derived from an EMBL/GenBank/DDBJ whole genome shotgun (WGS) entry which is preliminary data.</text>
</comment>
<keyword evidence="4" id="KW-0067">ATP-binding</keyword>
<comment type="similarity">
    <text evidence="1">Belongs to the ABC transporter superfamily.</text>
</comment>
<evidence type="ECO:0000313" key="5">
    <source>
        <dbReference type="Proteomes" id="UP001651880"/>
    </source>
</evidence>
<keyword evidence="2" id="KW-0813">Transport</keyword>
<reference evidence="4 5" key="1">
    <citation type="submission" date="2021-10" db="EMBL/GenBank/DDBJ databases">
        <title>Lutispora strain m25 sp. nov., a thermophilic, non-spore-forming bacterium isolated from a lab-scale methanogenic bioreactor digesting anaerobic sludge.</title>
        <authorList>
            <person name="El Houari A."/>
            <person name="Mcdonald J."/>
        </authorList>
    </citation>
    <scope>NUCLEOTIDE SEQUENCE [LARGE SCALE GENOMIC DNA]</scope>
    <source>
        <strain evidence="5">m25</strain>
    </source>
</reference>
<dbReference type="GO" id="GO:0005524">
    <property type="term" value="F:ATP binding"/>
    <property type="evidence" value="ECO:0007669"/>
    <property type="project" value="UniProtKB-KW"/>
</dbReference>
<dbReference type="InterPro" id="IPR050086">
    <property type="entry name" value="MetN_ABC_transporter-like"/>
</dbReference>